<gene>
    <name evidence="4" type="ORF">POSPLADRAFT_1116712</name>
</gene>
<dbReference type="SUPFAM" id="SSF48403">
    <property type="entry name" value="Ankyrin repeat"/>
    <property type="match status" value="1"/>
</dbReference>
<dbReference type="RefSeq" id="XP_024341934.1">
    <property type="nucleotide sequence ID" value="XM_024483474.1"/>
</dbReference>
<dbReference type="GeneID" id="36328423"/>
<dbReference type="InterPro" id="IPR036770">
    <property type="entry name" value="Ankyrin_rpt-contain_sf"/>
</dbReference>
<organism evidence="4 5">
    <name type="scientific">Postia placenta MAD-698-R-SB12</name>
    <dbReference type="NCBI Taxonomy" id="670580"/>
    <lineage>
        <taxon>Eukaryota</taxon>
        <taxon>Fungi</taxon>
        <taxon>Dikarya</taxon>
        <taxon>Basidiomycota</taxon>
        <taxon>Agaricomycotina</taxon>
        <taxon>Agaricomycetes</taxon>
        <taxon>Polyporales</taxon>
        <taxon>Adustoporiaceae</taxon>
        <taxon>Rhodonia</taxon>
    </lineage>
</organism>
<dbReference type="PROSITE" id="PS50088">
    <property type="entry name" value="ANK_REPEAT"/>
    <property type="match status" value="1"/>
</dbReference>
<dbReference type="STRING" id="670580.A0A1X6N9E9"/>
<dbReference type="AlphaFoldDB" id="A0A1X6N9E9"/>
<dbReference type="OrthoDB" id="442087at2759"/>
<evidence type="ECO:0000256" key="1">
    <source>
        <dbReference type="ARBA" id="ARBA00022737"/>
    </source>
</evidence>
<sequence length="189" mass="21159">LRSEIFTAARCGDPEKVKKGVWEDNVDAAGGEVRKGSEDFLQSLPEDKSETLMHIAAKNGDADLIEWLDTHGAEAGERDSNGFTAFHVALQRGHIDVIKYFFTTYHPHDADHDEVYARPQSKSLLRLAVDSSAPEAVWMILDKELATEEERSDAWRYTMSDAGKTATFGPPSRQDPGKHDEIRNLLKTF</sequence>
<dbReference type="Proteomes" id="UP000194127">
    <property type="component" value="Unassembled WGS sequence"/>
</dbReference>
<proteinExistence type="predicted"/>
<feature type="non-terminal residue" evidence="4">
    <location>
        <position position="189"/>
    </location>
</feature>
<feature type="non-terminal residue" evidence="4">
    <location>
        <position position="1"/>
    </location>
</feature>
<keyword evidence="5" id="KW-1185">Reference proteome</keyword>
<dbReference type="PROSITE" id="PS50297">
    <property type="entry name" value="ANK_REP_REGION"/>
    <property type="match status" value="1"/>
</dbReference>
<dbReference type="EMBL" id="KZ110593">
    <property type="protein sequence ID" value="OSX65140.1"/>
    <property type="molecule type" value="Genomic_DNA"/>
</dbReference>
<evidence type="ECO:0000256" key="2">
    <source>
        <dbReference type="ARBA" id="ARBA00023043"/>
    </source>
</evidence>
<protein>
    <submittedName>
        <fullName evidence="4">Uncharacterized protein</fullName>
    </submittedName>
</protein>
<dbReference type="PANTHER" id="PTHR24198:SF165">
    <property type="entry name" value="ANKYRIN REPEAT-CONTAINING PROTEIN-RELATED"/>
    <property type="match status" value="1"/>
</dbReference>
<dbReference type="SMART" id="SM00248">
    <property type="entry name" value="ANK"/>
    <property type="match status" value="2"/>
</dbReference>
<keyword evidence="1" id="KW-0677">Repeat</keyword>
<reference evidence="4 5" key="1">
    <citation type="submission" date="2017-04" db="EMBL/GenBank/DDBJ databases">
        <title>Genome Sequence of the Model Brown-Rot Fungus Postia placenta SB12.</title>
        <authorList>
            <consortium name="DOE Joint Genome Institute"/>
            <person name="Gaskell J."/>
            <person name="Kersten P."/>
            <person name="Larrondo L.F."/>
            <person name="Canessa P."/>
            <person name="Martinez D."/>
            <person name="Hibbett D."/>
            <person name="Schmoll M."/>
            <person name="Kubicek C.P."/>
            <person name="Martinez A.T."/>
            <person name="Yadav J."/>
            <person name="Master E."/>
            <person name="Magnuson J.K."/>
            <person name="James T."/>
            <person name="Yaver D."/>
            <person name="Berka R."/>
            <person name="Labutti K."/>
            <person name="Lipzen A."/>
            <person name="Aerts A."/>
            <person name="Barry K."/>
            <person name="Henrissat B."/>
            <person name="Blanchette R."/>
            <person name="Grigoriev I."/>
            <person name="Cullen D."/>
        </authorList>
    </citation>
    <scope>NUCLEOTIDE SEQUENCE [LARGE SCALE GENOMIC DNA]</scope>
    <source>
        <strain evidence="4 5">MAD-698-R-SB12</strain>
    </source>
</reference>
<accession>A0A1X6N9E9</accession>
<feature type="repeat" description="ANK" evidence="3">
    <location>
        <begin position="48"/>
        <end position="80"/>
    </location>
</feature>
<keyword evidence="2 3" id="KW-0040">ANK repeat</keyword>
<dbReference type="PANTHER" id="PTHR24198">
    <property type="entry name" value="ANKYRIN REPEAT AND PROTEIN KINASE DOMAIN-CONTAINING PROTEIN"/>
    <property type="match status" value="1"/>
</dbReference>
<name>A0A1X6N9E9_9APHY</name>
<dbReference type="Gene3D" id="1.25.40.20">
    <property type="entry name" value="Ankyrin repeat-containing domain"/>
    <property type="match status" value="1"/>
</dbReference>
<evidence type="ECO:0000313" key="5">
    <source>
        <dbReference type="Proteomes" id="UP000194127"/>
    </source>
</evidence>
<dbReference type="Pfam" id="PF12796">
    <property type="entry name" value="Ank_2"/>
    <property type="match status" value="1"/>
</dbReference>
<dbReference type="InterPro" id="IPR002110">
    <property type="entry name" value="Ankyrin_rpt"/>
</dbReference>
<evidence type="ECO:0000256" key="3">
    <source>
        <dbReference type="PROSITE-ProRule" id="PRU00023"/>
    </source>
</evidence>
<evidence type="ECO:0000313" key="4">
    <source>
        <dbReference type="EMBL" id="OSX65140.1"/>
    </source>
</evidence>